<evidence type="ECO:0000256" key="2">
    <source>
        <dbReference type="ARBA" id="ARBA00022747"/>
    </source>
</evidence>
<comment type="similarity">
    <text evidence="1">Belongs to the type-I restriction system S methylase family.</text>
</comment>
<dbReference type="SUPFAM" id="SSF116734">
    <property type="entry name" value="DNA methylase specificity domain"/>
    <property type="match status" value="2"/>
</dbReference>
<dbReference type="RefSeq" id="WP_344701899.1">
    <property type="nucleotide sequence ID" value="NZ_BAABCK010000018.1"/>
</dbReference>
<dbReference type="Gene3D" id="1.10.287.1120">
    <property type="entry name" value="Bipartite methylase S protein"/>
    <property type="match status" value="1"/>
</dbReference>
<feature type="domain" description="Type I restriction modification DNA specificity" evidence="4">
    <location>
        <begin position="24"/>
        <end position="178"/>
    </location>
</feature>
<evidence type="ECO:0000256" key="3">
    <source>
        <dbReference type="ARBA" id="ARBA00023125"/>
    </source>
</evidence>
<dbReference type="EMBL" id="BAABCK010000018">
    <property type="protein sequence ID" value="GAA3721369.1"/>
    <property type="molecule type" value="Genomic_DNA"/>
</dbReference>
<evidence type="ECO:0000256" key="1">
    <source>
        <dbReference type="ARBA" id="ARBA00010923"/>
    </source>
</evidence>
<dbReference type="Proteomes" id="UP001500920">
    <property type="component" value="Unassembled WGS sequence"/>
</dbReference>
<evidence type="ECO:0000313" key="5">
    <source>
        <dbReference type="EMBL" id="GAA3721369.1"/>
    </source>
</evidence>
<keyword evidence="3" id="KW-0238">DNA-binding</keyword>
<keyword evidence="2" id="KW-0680">Restriction system</keyword>
<sequence length="432" mass="49228">MRIENRSGHPNWRRLKIAWLFDDISSGTTPSSTNEEYYKDGEIPWVNTGDLTDGKLSSVNKKITRKAIADYPALKVHPKNSLIVALYGATIGKLAITQFDVTTNQACCVLNQPRNINIDFVFYWFLANREGIIQRSVGGGQKNISQGIIRSLRIDVPSLTVQNRIINFLDQKTSEIDTLISDKEKLIALLEEKRQAIITETVTKGLNPDVKMKDSGVEWIGEIPEHWEISSLNLHLKESKTKNIGNKEKNVLSLSYGRIKRRNIKNNFGLLPESFETYRVVKNGDIVLRLTDLQNDKRSLRVGLVKEKGIITSAYLTLVPNQNILSEYASLLLHAYDLKKVFYGFGSGVRQSIGFQELKKLPILLPSKEEQYDICIYLKNFTENIDETLIQLKEQITKLKEYRQSLIYEAVTGKIDIQEMLKETEQEEVSSS</sequence>
<keyword evidence="6" id="KW-1185">Reference proteome</keyword>
<dbReference type="InterPro" id="IPR044946">
    <property type="entry name" value="Restrct_endonuc_typeI_TRD_sf"/>
</dbReference>
<proteinExistence type="inferred from homology"/>
<name>A0ABP7EMX2_9STAP</name>
<dbReference type="InterPro" id="IPR052021">
    <property type="entry name" value="Type-I_RS_S_subunit"/>
</dbReference>
<keyword evidence="5" id="KW-0378">Hydrolase</keyword>
<reference evidence="6" key="1">
    <citation type="journal article" date="2019" name="Int. J. Syst. Evol. Microbiol.">
        <title>The Global Catalogue of Microorganisms (GCM) 10K type strain sequencing project: providing services to taxonomists for standard genome sequencing and annotation.</title>
        <authorList>
            <consortium name="The Broad Institute Genomics Platform"/>
            <consortium name="The Broad Institute Genome Sequencing Center for Infectious Disease"/>
            <person name="Wu L."/>
            <person name="Ma J."/>
        </authorList>
    </citation>
    <scope>NUCLEOTIDE SEQUENCE [LARGE SCALE GENOMIC DNA]</scope>
    <source>
        <strain evidence="6">JCM 16981</strain>
    </source>
</reference>
<comment type="caution">
    <text evidence="5">The sequence shown here is derived from an EMBL/GenBank/DDBJ whole genome shotgun (WGS) entry which is preliminary data.</text>
</comment>
<organism evidence="5 6">
    <name type="scientific">Salinicoccus jeotgali</name>
    <dbReference type="NCBI Taxonomy" id="381634"/>
    <lineage>
        <taxon>Bacteria</taxon>
        <taxon>Bacillati</taxon>
        <taxon>Bacillota</taxon>
        <taxon>Bacilli</taxon>
        <taxon>Bacillales</taxon>
        <taxon>Staphylococcaceae</taxon>
        <taxon>Salinicoccus</taxon>
    </lineage>
</organism>
<evidence type="ECO:0000313" key="6">
    <source>
        <dbReference type="Proteomes" id="UP001500920"/>
    </source>
</evidence>
<gene>
    <name evidence="5" type="ORF">GCM10022378_09340</name>
</gene>
<keyword evidence="5" id="KW-0255">Endonuclease</keyword>
<dbReference type="GO" id="GO:0004519">
    <property type="term" value="F:endonuclease activity"/>
    <property type="evidence" value="ECO:0007669"/>
    <property type="project" value="UniProtKB-KW"/>
</dbReference>
<dbReference type="Pfam" id="PF01420">
    <property type="entry name" value="Methylase_S"/>
    <property type="match status" value="2"/>
</dbReference>
<dbReference type="InterPro" id="IPR000055">
    <property type="entry name" value="Restrct_endonuc_typeI_TRD"/>
</dbReference>
<evidence type="ECO:0000259" key="4">
    <source>
        <dbReference type="Pfam" id="PF01420"/>
    </source>
</evidence>
<protein>
    <submittedName>
        <fullName evidence="5">Restriction endonuclease subunit S</fullName>
    </submittedName>
</protein>
<dbReference type="Gene3D" id="3.90.220.20">
    <property type="entry name" value="DNA methylase specificity domains"/>
    <property type="match status" value="2"/>
</dbReference>
<accession>A0ABP7EMX2</accession>
<keyword evidence="5" id="KW-0540">Nuclease</keyword>
<dbReference type="PANTHER" id="PTHR30408:SF12">
    <property type="entry name" value="TYPE I RESTRICTION ENZYME MJAVIII SPECIFICITY SUBUNIT"/>
    <property type="match status" value="1"/>
</dbReference>
<dbReference type="PANTHER" id="PTHR30408">
    <property type="entry name" value="TYPE-1 RESTRICTION ENZYME ECOKI SPECIFICITY PROTEIN"/>
    <property type="match status" value="1"/>
</dbReference>
<dbReference type="CDD" id="cd17280">
    <property type="entry name" value="RMtype1_S_MspEN3ORF6650P_TRD2-CR2_like"/>
    <property type="match status" value="1"/>
</dbReference>
<feature type="domain" description="Type I restriction modification DNA specificity" evidence="4">
    <location>
        <begin position="302"/>
        <end position="397"/>
    </location>
</feature>